<organism evidence="1 2">
    <name type="scientific">Agrilutibacter terrestris</name>
    <dbReference type="NCBI Taxonomy" id="2865112"/>
    <lineage>
        <taxon>Bacteria</taxon>
        <taxon>Pseudomonadati</taxon>
        <taxon>Pseudomonadota</taxon>
        <taxon>Gammaproteobacteria</taxon>
        <taxon>Lysobacterales</taxon>
        <taxon>Lysobacteraceae</taxon>
        <taxon>Agrilutibacter</taxon>
    </lineage>
</organism>
<evidence type="ECO:0000313" key="1">
    <source>
        <dbReference type="EMBL" id="QNP42001.1"/>
    </source>
</evidence>
<protein>
    <submittedName>
        <fullName evidence="1">Uncharacterized protein</fullName>
    </submittedName>
</protein>
<accession>A0A7H0G135</accession>
<keyword evidence="2" id="KW-1185">Reference proteome</keyword>
<dbReference type="EMBL" id="CP060820">
    <property type="protein sequence ID" value="QNP42001.1"/>
    <property type="molecule type" value="Genomic_DNA"/>
</dbReference>
<dbReference type="RefSeq" id="WP_187713435.1">
    <property type="nucleotide sequence ID" value="NZ_CP060820.1"/>
</dbReference>
<reference evidence="1 2" key="1">
    <citation type="submission" date="2020-08" db="EMBL/GenBank/DDBJ databases">
        <title>Lysobacter sp. II4 sp. nov., isolated from soil.</title>
        <authorList>
            <person name="Woo C.Y."/>
            <person name="Kim J."/>
        </authorList>
    </citation>
    <scope>NUCLEOTIDE SEQUENCE [LARGE SCALE GENOMIC DNA]</scope>
    <source>
        <strain evidence="1 2">II4</strain>
    </source>
</reference>
<dbReference type="Proteomes" id="UP000516018">
    <property type="component" value="Chromosome"/>
</dbReference>
<gene>
    <name evidence="1" type="ORF">H8B22_07350</name>
</gene>
<sequence>MRRGGWVVKASAGPRVAFRFGVDRVSIRLLATRTPSARLARKLPRAC</sequence>
<dbReference type="AlphaFoldDB" id="A0A7H0G135"/>
<evidence type="ECO:0000313" key="2">
    <source>
        <dbReference type="Proteomes" id="UP000516018"/>
    </source>
</evidence>
<proteinExistence type="predicted"/>
<name>A0A7H0G135_9GAMM</name>
<dbReference type="KEGG" id="lsx:H8B22_07350"/>